<gene>
    <name evidence="2" type="ORF">Pan216_15190</name>
</gene>
<dbReference type="OrthoDB" id="9804333at2"/>
<dbReference type="InterPro" id="IPR052018">
    <property type="entry name" value="PHP_domain"/>
</dbReference>
<dbReference type="Proteomes" id="UP000317093">
    <property type="component" value="Chromosome"/>
</dbReference>
<evidence type="ECO:0000313" key="2">
    <source>
        <dbReference type="EMBL" id="QDU60670.1"/>
    </source>
</evidence>
<dbReference type="KEGG" id="knv:Pan216_15190"/>
<dbReference type="Gene3D" id="3.20.20.140">
    <property type="entry name" value="Metal-dependent hydrolases"/>
    <property type="match status" value="1"/>
</dbReference>
<sequence>MAPPPTLFDLHVHSTRSDGAYSLMQLAEMVRRSGLAGFALTDHDAMGDPEEIALLSDRFGITILPGVELSTHAAERSVHLLGYGVDRSRETLRELCRDLQDQRRGRFDAYREALAKRQLRIASDLAKRLLGTASLGRRHLARELVRAGKATTARDAFRRYLSQIDEVPRLRTPAFAAAVGAIHEAGGVAVVAHPDSGWKSDVWHELLGSGCDGIEVDFPAARRRHRRFLLDIVRDHDLVPTGGSDFHGDEPRSYLGQKTVPGEVLERLRERMNTAAISAKT</sequence>
<keyword evidence="3" id="KW-1185">Reference proteome</keyword>
<evidence type="ECO:0000313" key="3">
    <source>
        <dbReference type="Proteomes" id="UP000317093"/>
    </source>
</evidence>
<dbReference type="Pfam" id="PF02811">
    <property type="entry name" value="PHP"/>
    <property type="match status" value="1"/>
</dbReference>
<protein>
    <submittedName>
        <fullName evidence="2">PHP domain protein</fullName>
    </submittedName>
</protein>
<dbReference type="GO" id="GO:0035312">
    <property type="term" value="F:5'-3' DNA exonuclease activity"/>
    <property type="evidence" value="ECO:0007669"/>
    <property type="project" value="TreeGrafter"/>
</dbReference>
<evidence type="ECO:0000259" key="1">
    <source>
        <dbReference type="SMART" id="SM00481"/>
    </source>
</evidence>
<dbReference type="AlphaFoldDB" id="A0A518B120"/>
<name>A0A518B120_9BACT</name>
<dbReference type="PANTHER" id="PTHR42924:SF3">
    <property type="entry name" value="POLYMERASE_HISTIDINOL PHOSPHATASE N-TERMINAL DOMAIN-CONTAINING PROTEIN"/>
    <property type="match status" value="1"/>
</dbReference>
<dbReference type="RefSeq" id="WP_145256880.1">
    <property type="nucleotide sequence ID" value="NZ_CP036279.1"/>
</dbReference>
<dbReference type="InterPro" id="IPR003141">
    <property type="entry name" value="Pol/His_phosphatase_N"/>
</dbReference>
<accession>A0A518B120</accession>
<proteinExistence type="predicted"/>
<dbReference type="SUPFAM" id="SSF89550">
    <property type="entry name" value="PHP domain-like"/>
    <property type="match status" value="1"/>
</dbReference>
<dbReference type="EMBL" id="CP036279">
    <property type="protein sequence ID" value="QDU60670.1"/>
    <property type="molecule type" value="Genomic_DNA"/>
</dbReference>
<organism evidence="2 3">
    <name type="scientific">Kolteria novifilia</name>
    <dbReference type="NCBI Taxonomy" id="2527975"/>
    <lineage>
        <taxon>Bacteria</taxon>
        <taxon>Pseudomonadati</taxon>
        <taxon>Planctomycetota</taxon>
        <taxon>Planctomycetia</taxon>
        <taxon>Kolteriales</taxon>
        <taxon>Kolteriaceae</taxon>
        <taxon>Kolteria</taxon>
    </lineage>
</organism>
<dbReference type="InterPro" id="IPR016195">
    <property type="entry name" value="Pol/histidinol_Pase-like"/>
</dbReference>
<dbReference type="InterPro" id="IPR004013">
    <property type="entry name" value="PHP_dom"/>
</dbReference>
<dbReference type="PANTHER" id="PTHR42924">
    <property type="entry name" value="EXONUCLEASE"/>
    <property type="match status" value="1"/>
</dbReference>
<dbReference type="GO" id="GO:0004534">
    <property type="term" value="F:5'-3' RNA exonuclease activity"/>
    <property type="evidence" value="ECO:0007669"/>
    <property type="project" value="TreeGrafter"/>
</dbReference>
<dbReference type="Gene3D" id="1.10.150.650">
    <property type="match status" value="1"/>
</dbReference>
<dbReference type="CDD" id="cd07438">
    <property type="entry name" value="PHP_HisPPase_AMP"/>
    <property type="match status" value="1"/>
</dbReference>
<reference evidence="2 3" key="1">
    <citation type="submission" date="2019-02" db="EMBL/GenBank/DDBJ databases">
        <title>Deep-cultivation of Planctomycetes and their phenomic and genomic characterization uncovers novel biology.</title>
        <authorList>
            <person name="Wiegand S."/>
            <person name="Jogler M."/>
            <person name="Boedeker C."/>
            <person name="Pinto D."/>
            <person name="Vollmers J."/>
            <person name="Rivas-Marin E."/>
            <person name="Kohn T."/>
            <person name="Peeters S.H."/>
            <person name="Heuer A."/>
            <person name="Rast P."/>
            <person name="Oberbeckmann S."/>
            <person name="Bunk B."/>
            <person name="Jeske O."/>
            <person name="Meyerdierks A."/>
            <person name="Storesund J.E."/>
            <person name="Kallscheuer N."/>
            <person name="Luecker S."/>
            <person name="Lage O.M."/>
            <person name="Pohl T."/>
            <person name="Merkel B.J."/>
            <person name="Hornburger P."/>
            <person name="Mueller R.-W."/>
            <person name="Bruemmer F."/>
            <person name="Labrenz M."/>
            <person name="Spormann A.M."/>
            <person name="Op den Camp H."/>
            <person name="Overmann J."/>
            <person name="Amann R."/>
            <person name="Jetten M.S.M."/>
            <person name="Mascher T."/>
            <person name="Medema M.H."/>
            <person name="Devos D.P."/>
            <person name="Kaster A.-K."/>
            <person name="Ovreas L."/>
            <person name="Rohde M."/>
            <person name="Galperin M.Y."/>
            <person name="Jogler C."/>
        </authorList>
    </citation>
    <scope>NUCLEOTIDE SEQUENCE [LARGE SCALE GENOMIC DNA]</scope>
    <source>
        <strain evidence="2 3">Pan216</strain>
    </source>
</reference>
<feature type="domain" description="Polymerase/histidinol phosphatase N-terminal" evidence="1">
    <location>
        <begin position="8"/>
        <end position="73"/>
    </location>
</feature>
<dbReference type="SMART" id="SM00481">
    <property type="entry name" value="POLIIIAc"/>
    <property type="match status" value="1"/>
</dbReference>